<gene>
    <name evidence="11" type="ORF">CMC5_052390</name>
</gene>
<feature type="compositionally biased region" description="Low complexity" evidence="8">
    <location>
        <begin position="139"/>
        <end position="155"/>
    </location>
</feature>
<dbReference type="GO" id="GO:0015344">
    <property type="term" value="F:siderophore uptake transmembrane transporter activity"/>
    <property type="evidence" value="ECO:0007669"/>
    <property type="project" value="TreeGrafter"/>
</dbReference>
<evidence type="ECO:0000256" key="3">
    <source>
        <dbReference type="ARBA" id="ARBA00022452"/>
    </source>
</evidence>
<keyword evidence="3" id="KW-1134">Transmembrane beta strand</keyword>
<name>A0A0K1EJQ2_CHOCO</name>
<keyword evidence="12" id="KW-1185">Reference proteome</keyword>
<comment type="subcellular location">
    <subcellularLocation>
        <location evidence="1">Cell outer membrane</location>
        <topology evidence="1">Multi-pass membrane protein</topology>
    </subcellularLocation>
</comment>
<dbReference type="GO" id="GO:0009279">
    <property type="term" value="C:cell outer membrane"/>
    <property type="evidence" value="ECO:0007669"/>
    <property type="project" value="UniProtKB-SubCell"/>
</dbReference>
<dbReference type="SUPFAM" id="SSF56935">
    <property type="entry name" value="Porins"/>
    <property type="match status" value="1"/>
</dbReference>
<dbReference type="InterPro" id="IPR039426">
    <property type="entry name" value="TonB-dep_rcpt-like"/>
</dbReference>
<feature type="region of interest" description="Disordered" evidence="8">
    <location>
        <begin position="127"/>
        <end position="169"/>
    </location>
</feature>
<feature type="domain" description="TonB-dependent receptor plug" evidence="10">
    <location>
        <begin position="181"/>
        <end position="277"/>
    </location>
</feature>
<dbReference type="Pfam" id="PF07715">
    <property type="entry name" value="Plug"/>
    <property type="match status" value="1"/>
</dbReference>
<evidence type="ECO:0000256" key="2">
    <source>
        <dbReference type="ARBA" id="ARBA00022448"/>
    </source>
</evidence>
<feature type="chain" id="PRO_5005459577" evidence="9">
    <location>
        <begin position="34"/>
        <end position="766"/>
    </location>
</feature>
<evidence type="ECO:0000313" key="12">
    <source>
        <dbReference type="Proteomes" id="UP000067626"/>
    </source>
</evidence>
<dbReference type="EMBL" id="CP012159">
    <property type="protein sequence ID" value="AKT41080.1"/>
    <property type="molecule type" value="Genomic_DNA"/>
</dbReference>
<evidence type="ECO:0000313" key="11">
    <source>
        <dbReference type="EMBL" id="AKT41080.1"/>
    </source>
</evidence>
<dbReference type="InterPro" id="IPR037066">
    <property type="entry name" value="Plug_dom_sf"/>
</dbReference>
<dbReference type="STRING" id="52.CMC5_052390"/>
<dbReference type="InterPro" id="IPR036942">
    <property type="entry name" value="Beta-barrel_TonB_sf"/>
</dbReference>
<evidence type="ECO:0000256" key="5">
    <source>
        <dbReference type="ARBA" id="ARBA00022729"/>
    </source>
</evidence>
<evidence type="ECO:0000256" key="6">
    <source>
        <dbReference type="ARBA" id="ARBA00023136"/>
    </source>
</evidence>
<dbReference type="InterPro" id="IPR012910">
    <property type="entry name" value="Plug_dom"/>
</dbReference>
<feature type="signal peptide" evidence="9">
    <location>
        <begin position="1"/>
        <end position="33"/>
    </location>
</feature>
<evidence type="ECO:0000256" key="1">
    <source>
        <dbReference type="ARBA" id="ARBA00004571"/>
    </source>
</evidence>
<dbReference type="PANTHER" id="PTHR30069">
    <property type="entry name" value="TONB-DEPENDENT OUTER MEMBRANE RECEPTOR"/>
    <property type="match status" value="1"/>
</dbReference>
<dbReference type="PANTHER" id="PTHR30069:SF29">
    <property type="entry name" value="HEMOGLOBIN AND HEMOGLOBIN-HAPTOGLOBIN-BINDING PROTEIN 1-RELATED"/>
    <property type="match status" value="1"/>
</dbReference>
<dbReference type="AlphaFoldDB" id="A0A0K1EJQ2"/>
<keyword evidence="6" id="KW-0472">Membrane</keyword>
<evidence type="ECO:0000256" key="4">
    <source>
        <dbReference type="ARBA" id="ARBA00022692"/>
    </source>
</evidence>
<dbReference type="Gene3D" id="2.40.170.20">
    <property type="entry name" value="TonB-dependent receptor, beta-barrel domain"/>
    <property type="match status" value="1"/>
</dbReference>
<dbReference type="Proteomes" id="UP000067626">
    <property type="component" value="Chromosome"/>
</dbReference>
<dbReference type="OrthoDB" id="607931at2"/>
<evidence type="ECO:0000256" key="7">
    <source>
        <dbReference type="ARBA" id="ARBA00023237"/>
    </source>
</evidence>
<dbReference type="KEGG" id="ccro:CMC5_052390"/>
<dbReference type="RefSeq" id="WP_050432908.1">
    <property type="nucleotide sequence ID" value="NZ_CP012159.1"/>
</dbReference>
<keyword evidence="5 9" id="KW-0732">Signal</keyword>
<organism evidence="11 12">
    <name type="scientific">Chondromyces crocatus</name>
    <dbReference type="NCBI Taxonomy" id="52"/>
    <lineage>
        <taxon>Bacteria</taxon>
        <taxon>Pseudomonadati</taxon>
        <taxon>Myxococcota</taxon>
        <taxon>Polyangia</taxon>
        <taxon>Polyangiales</taxon>
        <taxon>Polyangiaceae</taxon>
        <taxon>Chondromyces</taxon>
    </lineage>
</organism>
<evidence type="ECO:0000259" key="10">
    <source>
        <dbReference type="Pfam" id="PF07715"/>
    </source>
</evidence>
<keyword evidence="4" id="KW-0812">Transmembrane</keyword>
<dbReference type="Gene3D" id="3.30.1150.10">
    <property type="match status" value="1"/>
</dbReference>
<evidence type="ECO:0000256" key="8">
    <source>
        <dbReference type="SAM" id="MobiDB-lite"/>
    </source>
</evidence>
<accession>A0A0K1EJQ2</accession>
<keyword evidence="2" id="KW-0813">Transport</keyword>
<dbReference type="GO" id="GO:0044718">
    <property type="term" value="P:siderophore transmembrane transport"/>
    <property type="evidence" value="ECO:0007669"/>
    <property type="project" value="TreeGrafter"/>
</dbReference>
<evidence type="ECO:0000256" key="9">
    <source>
        <dbReference type="SAM" id="SignalP"/>
    </source>
</evidence>
<dbReference type="Gene3D" id="2.170.130.10">
    <property type="entry name" value="TonB-dependent receptor, plug domain"/>
    <property type="match status" value="1"/>
</dbReference>
<sequence length="766" mass="83408">MKPSRHTPLKVALRWFAAVAPVAALLDAPPALAQQAQQAPGVTEIVPPRLDPIPEVPYPEGGEGDAEVVLLLVVERDGTVRSVEVQSGEEPFASAAKRAAESFRLTPGTRKGEPVVSRVRFALGFKAPQPVEEPEEPEVAQPATSQPGAGQPGASQGAGGKPAPPPEPEPIEVVVRAEKPPPSAKTLTRAEVRQLPGAFGDPFRAIEVLPGVTPIASGLPYFYIRGAPPGNIGYYLDGVRVPYLFHAAAGPSVIHPGLVERVDLYSGGYPARFGRFSGAIVSAETTEPNPDFHGEGNFRLVDVGALVEGSFADGRGTALASARYSYTAAVISLISPELRLDYRDYQARVTYDITPRDRLTLFAFGSYDLLAQELNGIETVIFGSEFYRVDGRYDVRLPNEGRLRWAATWGFDQTRIADQRNARDLLGGTRVELNQPINENLTVRSGFDVLFDGYKADQATYGDREDPDVAAYNRLFPSRTDAVATLWADAVWRPNRNVEFTPGIRTDVFHSNGAYAVGFDPRLGLRVDVTRRLRLLHAIGLAHQPPSFIIPIPGLAIANLRDGLQRSLQTAAGVEVDLPAKITATVTVFNNLFLNMSDTAGVQPPGNDQNQVPRSLGVSRGLEVYIRRNLTQHLGGFISYTLARSTRTIGNFTFPFAFDRTHVFNAALSYDLGRGWRAGSRFTFYTGVPNFQTPPGMPEGFRLLSPEREPGFYRLDARIEKKWTLGRTTWLSFVIEALNATLNKETINGNEVGPVTVPSLGLEGGF</sequence>
<reference evidence="11 12" key="1">
    <citation type="submission" date="2015-07" db="EMBL/GenBank/DDBJ databases">
        <title>Genome analysis of myxobacterium Chondromyces crocatus Cm c5 reveals a high potential for natural compound synthesis and the genetic basis for the loss of fruiting body formation.</title>
        <authorList>
            <person name="Zaburannyi N."/>
            <person name="Bunk B."/>
            <person name="Maier J."/>
            <person name="Overmann J."/>
            <person name="Mueller R."/>
        </authorList>
    </citation>
    <scope>NUCLEOTIDE SEQUENCE [LARGE SCALE GENOMIC DNA]</scope>
    <source>
        <strain evidence="11 12">Cm c5</strain>
    </source>
</reference>
<proteinExistence type="predicted"/>
<protein>
    <submittedName>
        <fullName evidence="11">TonB family protein</fullName>
    </submittedName>
</protein>
<keyword evidence="7" id="KW-0998">Cell outer membrane</keyword>
<dbReference type="SUPFAM" id="SSF74653">
    <property type="entry name" value="TolA/TonB C-terminal domain"/>
    <property type="match status" value="1"/>
</dbReference>